<name>A0A0D2LGY7_9CHLO</name>
<dbReference type="Proteomes" id="UP000054498">
    <property type="component" value="Unassembled WGS sequence"/>
</dbReference>
<feature type="compositionally biased region" description="Low complexity" evidence="1">
    <location>
        <begin position="88"/>
        <end position="111"/>
    </location>
</feature>
<dbReference type="KEGG" id="mng:MNEG_2207"/>
<evidence type="ECO:0000313" key="4">
    <source>
        <dbReference type="Proteomes" id="UP000054498"/>
    </source>
</evidence>
<proteinExistence type="predicted"/>
<feature type="transmembrane region" description="Helical" evidence="2">
    <location>
        <begin position="27"/>
        <end position="44"/>
    </location>
</feature>
<dbReference type="GeneID" id="25735085"/>
<organism evidence="3 4">
    <name type="scientific">Monoraphidium neglectum</name>
    <dbReference type="NCBI Taxonomy" id="145388"/>
    <lineage>
        <taxon>Eukaryota</taxon>
        <taxon>Viridiplantae</taxon>
        <taxon>Chlorophyta</taxon>
        <taxon>core chlorophytes</taxon>
        <taxon>Chlorophyceae</taxon>
        <taxon>CS clade</taxon>
        <taxon>Sphaeropleales</taxon>
        <taxon>Selenastraceae</taxon>
        <taxon>Monoraphidium</taxon>
    </lineage>
</organism>
<protein>
    <submittedName>
        <fullName evidence="3">Uncharacterized protein</fullName>
    </submittedName>
</protein>
<reference evidence="3 4" key="1">
    <citation type="journal article" date="2013" name="BMC Genomics">
        <title>Reconstruction of the lipid metabolism for the microalga Monoraphidium neglectum from its genome sequence reveals characteristics suitable for biofuel production.</title>
        <authorList>
            <person name="Bogen C."/>
            <person name="Al-Dilaimi A."/>
            <person name="Albersmeier A."/>
            <person name="Wichmann J."/>
            <person name="Grundmann M."/>
            <person name="Rupp O."/>
            <person name="Lauersen K.J."/>
            <person name="Blifernez-Klassen O."/>
            <person name="Kalinowski J."/>
            <person name="Goesmann A."/>
            <person name="Mussgnug J.H."/>
            <person name="Kruse O."/>
        </authorList>
    </citation>
    <scope>NUCLEOTIDE SEQUENCE [LARGE SCALE GENOMIC DNA]</scope>
    <source>
        <strain evidence="3 4">SAG 48.87</strain>
    </source>
</reference>
<dbReference type="EMBL" id="KK100461">
    <property type="protein sequence ID" value="KIZ05754.1"/>
    <property type="molecule type" value="Genomic_DNA"/>
</dbReference>
<dbReference type="PANTHER" id="PTHR37213">
    <property type="entry name" value="SUBTILISIN-LIKE PROTEASE"/>
    <property type="match status" value="1"/>
</dbReference>
<keyword evidence="2" id="KW-0472">Membrane</keyword>
<dbReference type="OrthoDB" id="537655at2759"/>
<keyword evidence="4" id="KW-1185">Reference proteome</keyword>
<evidence type="ECO:0000313" key="3">
    <source>
        <dbReference type="EMBL" id="KIZ05754.1"/>
    </source>
</evidence>
<keyword evidence="2" id="KW-0812">Transmembrane</keyword>
<dbReference type="RefSeq" id="XP_013904773.1">
    <property type="nucleotide sequence ID" value="XM_014049319.1"/>
</dbReference>
<dbReference type="STRING" id="145388.A0A0D2LGY7"/>
<accession>A0A0D2LGY7</accession>
<sequence>MARSESVLGNLRQLFSTSFGVRGTRNAASWIVAGGIAYYFIYVPEARRRDQIEKERFLAKERAVAAGLAEIDRARPIPDPQERGLIKGAGTAGAAAKEAGGGSSSAPAAGS</sequence>
<evidence type="ECO:0000256" key="2">
    <source>
        <dbReference type="SAM" id="Phobius"/>
    </source>
</evidence>
<feature type="region of interest" description="Disordered" evidence="1">
    <location>
        <begin position="77"/>
        <end position="111"/>
    </location>
</feature>
<evidence type="ECO:0000256" key="1">
    <source>
        <dbReference type="SAM" id="MobiDB-lite"/>
    </source>
</evidence>
<keyword evidence="2" id="KW-1133">Transmembrane helix</keyword>
<gene>
    <name evidence="3" type="ORF">MNEG_2207</name>
</gene>
<dbReference type="AlphaFoldDB" id="A0A0D2LGY7"/>
<dbReference type="PANTHER" id="PTHR37213:SF1">
    <property type="entry name" value="SUBTILISIN-LIKE PROTEASE"/>
    <property type="match status" value="1"/>
</dbReference>